<evidence type="ECO:0000256" key="1">
    <source>
        <dbReference type="ARBA" id="ARBA00006611"/>
    </source>
</evidence>
<dbReference type="Pfam" id="PF00437">
    <property type="entry name" value="T2SSE"/>
    <property type="match status" value="1"/>
</dbReference>
<accession>A0ABU5VS77</accession>
<dbReference type="EMBL" id="JAYGJQ010000001">
    <property type="protein sequence ID" value="MEA9355911.1"/>
    <property type="molecule type" value="Genomic_DNA"/>
</dbReference>
<dbReference type="SUPFAM" id="SSF52540">
    <property type="entry name" value="P-loop containing nucleoside triphosphate hydrolases"/>
    <property type="match status" value="1"/>
</dbReference>
<dbReference type="PANTHER" id="PTHR30486:SF12">
    <property type="entry name" value="TYPE IV PILUS ATPASE PILU"/>
    <property type="match status" value="1"/>
</dbReference>
<proteinExistence type="inferred from homology"/>
<dbReference type="InterPro" id="IPR001482">
    <property type="entry name" value="T2SS/T4SS_dom"/>
</dbReference>
<dbReference type="Proteomes" id="UP001302274">
    <property type="component" value="Unassembled WGS sequence"/>
</dbReference>
<dbReference type="Gene3D" id="3.30.450.90">
    <property type="match status" value="1"/>
</dbReference>
<gene>
    <name evidence="3" type="ORF">SHI21_06855</name>
</gene>
<feature type="domain" description="Bacterial type II secretion system protein E" evidence="2">
    <location>
        <begin position="6"/>
        <end position="277"/>
    </location>
</feature>
<comment type="caution">
    <text evidence="3">The sequence shown here is derived from an EMBL/GenBank/DDBJ whole genome shotgun (WGS) entry which is preliminary data.</text>
</comment>
<name>A0ABU5VS77_9BACT</name>
<evidence type="ECO:0000313" key="4">
    <source>
        <dbReference type="Proteomes" id="UP001302274"/>
    </source>
</evidence>
<dbReference type="Gene3D" id="3.40.50.300">
    <property type="entry name" value="P-loop containing nucleotide triphosphate hydrolases"/>
    <property type="match status" value="1"/>
</dbReference>
<dbReference type="RefSeq" id="WP_323575554.1">
    <property type="nucleotide sequence ID" value="NZ_JAYGJQ010000001.1"/>
</dbReference>
<dbReference type="InterPro" id="IPR006321">
    <property type="entry name" value="PilT/PilU"/>
</dbReference>
<reference evidence="3 4" key="1">
    <citation type="submission" date="2023-11" db="EMBL/GenBank/DDBJ databases">
        <title>A Novel Polar Bacteriovorax (B. antarcticus) Isolated from the Biocrust in Antarctica.</title>
        <authorList>
            <person name="Mun W."/>
            <person name="Choi S.Y."/>
            <person name="Mitchell R.J."/>
        </authorList>
    </citation>
    <scope>NUCLEOTIDE SEQUENCE [LARGE SCALE GENOMIC DNA]</scope>
    <source>
        <strain evidence="3 4">PP10</strain>
    </source>
</reference>
<dbReference type="NCBIfam" id="TIGR01420">
    <property type="entry name" value="pilT_fam"/>
    <property type="match status" value="1"/>
</dbReference>
<dbReference type="CDD" id="cd01131">
    <property type="entry name" value="PilT"/>
    <property type="match status" value="1"/>
</dbReference>
<dbReference type="InterPro" id="IPR027417">
    <property type="entry name" value="P-loop_NTPase"/>
</dbReference>
<evidence type="ECO:0000313" key="3">
    <source>
        <dbReference type="EMBL" id="MEA9355911.1"/>
    </source>
</evidence>
<sequence length="362" mass="39857">MAFTLKNLSSLVTVAIQHKASDIHIRTNETPCLRISGDLVPVQTKTFNSTDLHDIVKILTADQPGGPRADLVKEELDGAITIPDLCRIRYNIFSYFGQIGIVLRIINTRIPNLAELDMPKTLGKIALQKRGMILVTGATGSGKSTTLSAMIDHINENRASHIITIEDPIEYMYEQKKSRISQREVGRDTEDFNSGLRAALRQDPDVISIGEMRDQVTANTALKAAETGHVVFSTLHTTNTVTTIGRLISMYPAHEQPEVRKRLAENLHAIIGQRMLAGKNGKVVIAQEIMVTSAGIRDCISGKDDLNRIPSIISQGQGKSTNGGQTFDQHIMFLYQKGFIDKEVALDAVSSQADFIQKLIVE</sequence>
<protein>
    <submittedName>
        <fullName evidence="3">PilT/PilU family type 4a pilus ATPase</fullName>
    </submittedName>
</protein>
<dbReference type="PANTHER" id="PTHR30486">
    <property type="entry name" value="TWITCHING MOTILITY PROTEIN PILT"/>
    <property type="match status" value="1"/>
</dbReference>
<evidence type="ECO:0000259" key="2">
    <source>
        <dbReference type="Pfam" id="PF00437"/>
    </source>
</evidence>
<comment type="similarity">
    <text evidence="1">Belongs to the GSP E family.</text>
</comment>
<keyword evidence="4" id="KW-1185">Reference proteome</keyword>
<organism evidence="3 4">
    <name type="scientific">Bacteriovorax antarcticus</name>
    <dbReference type="NCBI Taxonomy" id="3088717"/>
    <lineage>
        <taxon>Bacteria</taxon>
        <taxon>Pseudomonadati</taxon>
        <taxon>Bdellovibrionota</taxon>
        <taxon>Bacteriovoracia</taxon>
        <taxon>Bacteriovoracales</taxon>
        <taxon>Bacteriovoracaceae</taxon>
        <taxon>Bacteriovorax</taxon>
    </lineage>
</organism>
<dbReference type="InterPro" id="IPR050921">
    <property type="entry name" value="T4SS_GSP_E_ATPase"/>
</dbReference>